<keyword evidence="2" id="KW-1185">Reference proteome</keyword>
<reference evidence="3" key="3">
    <citation type="journal article" date="2004" name="Biochemistry">
        <title>Divergence of function in the thioredoxin fold suprafamily: evidence for evolution of peroxiredoxins from a thioredoxin-like ancestor.</title>
        <authorList>
            <person name="Copley S.D."/>
            <person name="Novak W.R."/>
            <person name="Babbitt P.C."/>
        </authorList>
    </citation>
    <scope>NUCLEOTIDE SEQUENCE</scope>
</reference>
<dbReference type="OrthoDB" id="9809746at2"/>
<reference evidence="3" key="2">
    <citation type="journal article" date="2003" name="Trends Biochem. Sci.">
        <title>Structure, mechanism and regulation of peroxiredoxins.</title>
        <authorList>
            <person name="Wood Z.A."/>
            <person name="Schroder E."/>
            <person name="Robin Harris J."/>
            <person name="Poole L.B."/>
        </authorList>
    </citation>
    <scope>NUCLEOTIDE SEQUENCE</scope>
</reference>
<evidence type="ECO:0000259" key="1">
    <source>
        <dbReference type="PROSITE" id="PS51352"/>
    </source>
</evidence>
<dbReference type="RefSeq" id="WP_051378635.1">
    <property type="nucleotide sequence ID" value="NZ_AXWS01000013.1"/>
</dbReference>
<dbReference type="InterPro" id="IPR036249">
    <property type="entry name" value="Thioredoxin-like_sf"/>
</dbReference>
<accession>A0A8B6X9W3</accession>
<dbReference type="Proteomes" id="UP000675920">
    <property type="component" value="Unplaced"/>
</dbReference>
<dbReference type="GO" id="GO:0016491">
    <property type="term" value="F:oxidoreductase activity"/>
    <property type="evidence" value="ECO:0007669"/>
    <property type="project" value="InterPro"/>
</dbReference>
<evidence type="ECO:0000313" key="3">
    <source>
        <dbReference type="RefSeq" id="WP_051378635.1"/>
    </source>
</evidence>
<feature type="domain" description="Thioredoxin" evidence="1">
    <location>
        <begin position="52"/>
        <end position="179"/>
    </location>
</feature>
<dbReference type="InterPro" id="IPR013766">
    <property type="entry name" value="Thioredoxin_domain"/>
</dbReference>
<name>A0A8B6X9W3_9BURK</name>
<reference evidence="3" key="1">
    <citation type="journal article" date="1999" name="J. Bacteriol.">
        <title>The thioredoxin superfamily: redundancy, specificity, and gray-area genomics.</title>
        <authorList>
            <person name="Aslund F."/>
            <person name="Beckwith J."/>
        </authorList>
    </citation>
    <scope>NUCLEOTIDE SEQUENCE</scope>
</reference>
<organism evidence="2 3">
    <name type="scientific">Derxia gummosa DSM 723</name>
    <dbReference type="NCBI Taxonomy" id="1121388"/>
    <lineage>
        <taxon>Bacteria</taxon>
        <taxon>Pseudomonadati</taxon>
        <taxon>Pseudomonadota</taxon>
        <taxon>Betaproteobacteria</taxon>
        <taxon>Burkholderiales</taxon>
        <taxon>Alcaligenaceae</taxon>
        <taxon>Derxia</taxon>
    </lineage>
</organism>
<reference evidence="3" key="4">
    <citation type="submission" date="2025-08" db="UniProtKB">
        <authorList>
            <consortium name="RefSeq"/>
        </authorList>
    </citation>
    <scope>IDENTIFICATION</scope>
</reference>
<evidence type="ECO:0000313" key="2">
    <source>
        <dbReference type="Proteomes" id="UP000675920"/>
    </source>
</evidence>
<dbReference type="Gene3D" id="3.40.30.10">
    <property type="entry name" value="Glutaredoxin"/>
    <property type="match status" value="1"/>
</dbReference>
<dbReference type="Pfam" id="PF00578">
    <property type="entry name" value="AhpC-TSA"/>
    <property type="match status" value="1"/>
</dbReference>
<dbReference type="AlphaFoldDB" id="A0A8B6X9W3"/>
<dbReference type="CDD" id="cd02970">
    <property type="entry name" value="PRX_like2"/>
    <property type="match status" value="1"/>
</dbReference>
<sequence>MASPHVIPGDSLDALLGHLQAQRLKTMAPEALAAQLEQRATLLRDANYAGFVKPGDVLDPFTLHEVGGDLLGADVLLRYGPIVLIFFRFASCPTCNLALPYYNRHLLGAARERGATVVAVSPQRPARLAEIKRRHDLGFFVASDAGNLLARRLGIAFEYDAAARQAAIARGEPLDELTGGWELPMPTVVIVGAGRRVHFADVQPDWLRRTEVGVVIDALDRLAPDASAAPWWRTPAGLAARARTAS</sequence>
<proteinExistence type="predicted"/>
<dbReference type="SUPFAM" id="SSF52833">
    <property type="entry name" value="Thioredoxin-like"/>
    <property type="match status" value="1"/>
</dbReference>
<dbReference type="GO" id="GO:0016209">
    <property type="term" value="F:antioxidant activity"/>
    <property type="evidence" value="ECO:0007669"/>
    <property type="project" value="InterPro"/>
</dbReference>
<protein>
    <submittedName>
        <fullName evidence="3">Peroxiredoxin-like family protein</fullName>
    </submittedName>
</protein>
<dbReference type="InterPro" id="IPR000866">
    <property type="entry name" value="AhpC/TSA"/>
</dbReference>
<dbReference type="PROSITE" id="PS51352">
    <property type="entry name" value="THIOREDOXIN_2"/>
    <property type="match status" value="1"/>
</dbReference>